<dbReference type="Pfam" id="PF08263">
    <property type="entry name" value="LRRNT_2"/>
    <property type="match status" value="1"/>
</dbReference>
<dbReference type="Pfam" id="PF00560">
    <property type="entry name" value="LRR_1"/>
    <property type="match status" value="2"/>
</dbReference>
<dbReference type="InterPro" id="IPR011009">
    <property type="entry name" value="Kinase-like_dom_sf"/>
</dbReference>
<evidence type="ECO:0000259" key="9">
    <source>
        <dbReference type="PROSITE" id="PS50011"/>
    </source>
</evidence>
<evidence type="ECO:0000256" key="4">
    <source>
        <dbReference type="ARBA" id="ARBA00022737"/>
    </source>
</evidence>
<feature type="domain" description="Protein kinase" evidence="9">
    <location>
        <begin position="379"/>
        <end position="667"/>
    </location>
</feature>
<dbReference type="Gramene" id="TVU23944">
    <property type="protein sequence ID" value="TVU23944"/>
    <property type="gene ID" value="EJB05_26333"/>
</dbReference>
<evidence type="ECO:0000313" key="10">
    <source>
        <dbReference type="EMBL" id="TVU23944.1"/>
    </source>
</evidence>
<evidence type="ECO:0000313" key="11">
    <source>
        <dbReference type="Proteomes" id="UP000324897"/>
    </source>
</evidence>
<keyword evidence="2" id="KW-0433">Leucine-rich repeat</keyword>
<dbReference type="PANTHER" id="PTHR48007:SF11">
    <property type="entry name" value="OS11G0620500 PROTEIN"/>
    <property type="match status" value="1"/>
</dbReference>
<dbReference type="GO" id="GO:0005524">
    <property type="term" value="F:ATP binding"/>
    <property type="evidence" value="ECO:0007669"/>
    <property type="project" value="InterPro"/>
</dbReference>
<evidence type="ECO:0000256" key="2">
    <source>
        <dbReference type="ARBA" id="ARBA00022614"/>
    </source>
</evidence>
<dbReference type="Gene3D" id="3.80.10.10">
    <property type="entry name" value="Ribonuclease Inhibitor"/>
    <property type="match status" value="2"/>
</dbReference>
<keyword evidence="6 7" id="KW-0472">Membrane</keyword>
<dbReference type="InterPro" id="IPR000719">
    <property type="entry name" value="Prot_kinase_dom"/>
</dbReference>
<accession>A0A5J9UKF8</accession>
<dbReference type="SUPFAM" id="SSF52058">
    <property type="entry name" value="L domain-like"/>
    <property type="match status" value="1"/>
</dbReference>
<proteinExistence type="predicted"/>
<dbReference type="Pfam" id="PF00069">
    <property type="entry name" value="Pkinase"/>
    <property type="match status" value="1"/>
</dbReference>
<comment type="caution">
    <text evidence="10">The sequence shown here is derived from an EMBL/GenBank/DDBJ whole genome shotgun (WGS) entry which is preliminary data.</text>
</comment>
<protein>
    <recommendedName>
        <fullName evidence="9">Protein kinase domain-containing protein</fullName>
    </recommendedName>
</protein>
<evidence type="ECO:0000256" key="5">
    <source>
        <dbReference type="ARBA" id="ARBA00022989"/>
    </source>
</evidence>
<dbReference type="PROSITE" id="PS50011">
    <property type="entry name" value="PROTEIN_KINASE_DOM"/>
    <property type="match status" value="1"/>
</dbReference>
<organism evidence="10 11">
    <name type="scientific">Eragrostis curvula</name>
    <name type="common">weeping love grass</name>
    <dbReference type="NCBI Taxonomy" id="38414"/>
    <lineage>
        <taxon>Eukaryota</taxon>
        <taxon>Viridiplantae</taxon>
        <taxon>Streptophyta</taxon>
        <taxon>Embryophyta</taxon>
        <taxon>Tracheophyta</taxon>
        <taxon>Spermatophyta</taxon>
        <taxon>Magnoliopsida</taxon>
        <taxon>Liliopsida</taxon>
        <taxon>Poales</taxon>
        <taxon>Poaceae</taxon>
        <taxon>PACMAD clade</taxon>
        <taxon>Chloridoideae</taxon>
        <taxon>Eragrostideae</taxon>
        <taxon>Eragrostidinae</taxon>
        <taxon>Eragrostis</taxon>
    </lineage>
</organism>
<dbReference type="GO" id="GO:0004672">
    <property type="term" value="F:protein kinase activity"/>
    <property type="evidence" value="ECO:0007669"/>
    <property type="project" value="InterPro"/>
</dbReference>
<evidence type="ECO:0000256" key="7">
    <source>
        <dbReference type="SAM" id="Phobius"/>
    </source>
</evidence>
<keyword evidence="8" id="KW-0732">Signal</keyword>
<dbReference type="GO" id="GO:0016020">
    <property type="term" value="C:membrane"/>
    <property type="evidence" value="ECO:0007669"/>
    <property type="project" value="UniProtKB-SubCell"/>
</dbReference>
<keyword evidence="5 7" id="KW-1133">Transmembrane helix</keyword>
<reference evidence="10 11" key="1">
    <citation type="journal article" date="2019" name="Sci. Rep.">
        <title>A high-quality genome of Eragrostis curvula grass provides insights into Poaceae evolution and supports new strategies to enhance forage quality.</title>
        <authorList>
            <person name="Carballo J."/>
            <person name="Santos B.A.C.M."/>
            <person name="Zappacosta D."/>
            <person name="Garbus I."/>
            <person name="Selva J.P."/>
            <person name="Gallo C.A."/>
            <person name="Diaz A."/>
            <person name="Albertini E."/>
            <person name="Caccamo M."/>
            <person name="Echenique V."/>
        </authorList>
    </citation>
    <scope>NUCLEOTIDE SEQUENCE [LARGE SCALE GENOMIC DNA]</scope>
    <source>
        <strain evidence="11">cv. Victoria</strain>
        <tissue evidence="10">Leaf</tissue>
    </source>
</reference>
<dbReference type="PANTHER" id="PTHR48007">
    <property type="entry name" value="LEUCINE-RICH REPEAT RECEPTOR-LIKE PROTEIN KINASE PXC1"/>
    <property type="match status" value="1"/>
</dbReference>
<evidence type="ECO:0000256" key="1">
    <source>
        <dbReference type="ARBA" id="ARBA00004370"/>
    </source>
</evidence>
<dbReference type="InterPro" id="IPR001611">
    <property type="entry name" value="Leu-rich_rpt"/>
</dbReference>
<keyword evidence="3 7" id="KW-0812">Transmembrane</keyword>
<evidence type="ECO:0000256" key="8">
    <source>
        <dbReference type="SAM" id="SignalP"/>
    </source>
</evidence>
<dbReference type="Pfam" id="PF07714">
    <property type="entry name" value="PK_Tyr_Ser-Thr"/>
    <property type="match status" value="1"/>
</dbReference>
<dbReference type="InterPro" id="IPR001245">
    <property type="entry name" value="Ser-Thr/Tyr_kinase_cat_dom"/>
</dbReference>
<feature type="chain" id="PRO_5023884973" description="Protein kinase domain-containing protein" evidence="8">
    <location>
        <begin position="27"/>
        <end position="673"/>
    </location>
</feature>
<dbReference type="InterPro" id="IPR046959">
    <property type="entry name" value="PRK1-6/SRF4-like"/>
</dbReference>
<dbReference type="OrthoDB" id="418615at2759"/>
<comment type="subcellular location">
    <subcellularLocation>
        <location evidence="1">Membrane</location>
    </subcellularLocation>
</comment>
<gene>
    <name evidence="10" type="ORF">EJB05_26333</name>
</gene>
<name>A0A5J9UKF8_9POAL</name>
<sequence>MVTLVLAFRLSPLFLLLLLLPAFVVAADDEGGNAPEPGTDAAALVRLKESFSDPNGALEAWSASSASSPCDENDPWPGVQCYKGALAGLRLTRMNLSGTFDFAAIAKLPGLHSVNLKHNAFSGPLPASLVEVRSLRALYLSYNSFSGPIPGEVFGSMRWLKKLYLDHNNFSGPLPEDALADAPRLLELHLEHNRIEGPVPQLLPASLHMFNLSYNLFSGEIPRGVASRYEESSFAGNPGLCGAPGSDPSACAAIMPAPTPMTPPTPADYRAVQEETSVFVVIGIILLVILLVTGAMVLMLRQDEMNSRAPVAWDYPGASAGAGKPMMSPTGPRAAEMVAVDVASGSSHGGGSQSGGRRMGEFVLMREDITPFGLPDLMKASAEVLGNGTLGSAYKAAMRNGVTVAVKRMRDMNRVGRVEFEQHLLMLGELRHPNVLPPIGYHYRKEEKLIVSEYMPRGSLLYVLHGDQSPNRLVLDWPARLRIAVGIARGIAFLHEKLGIPAGRLVSMDGADFDAPPPPPPHGNLKSGNILLNADLEPRLVDYGFFPLVNPAQAPQAMFAFRSPEGTTRGVVSPRSDVYCLGVVLLELVTGRFPSQYLTTARGGTDVVHWSAAAVAEGGERDHVDPVIAAGGGEAAVRLLRVGVQCASTETECRPSMSEAAWMVEEIAGGGAS</sequence>
<keyword evidence="11" id="KW-1185">Reference proteome</keyword>
<dbReference type="Proteomes" id="UP000324897">
    <property type="component" value="Chromosome 2"/>
</dbReference>
<evidence type="ECO:0000256" key="3">
    <source>
        <dbReference type="ARBA" id="ARBA00022692"/>
    </source>
</evidence>
<dbReference type="AlphaFoldDB" id="A0A5J9UKF8"/>
<dbReference type="SUPFAM" id="SSF56112">
    <property type="entry name" value="Protein kinase-like (PK-like)"/>
    <property type="match status" value="1"/>
</dbReference>
<evidence type="ECO:0000256" key="6">
    <source>
        <dbReference type="ARBA" id="ARBA00023136"/>
    </source>
</evidence>
<dbReference type="Gene3D" id="3.30.200.20">
    <property type="entry name" value="Phosphorylase Kinase, domain 1"/>
    <property type="match status" value="1"/>
</dbReference>
<feature type="signal peptide" evidence="8">
    <location>
        <begin position="1"/>
        <end position="26"/>
    </location>
</feature>
<keyword evidence="4" id="KW-0677">Repeat</keyword>
<dbReference type="EMBL" id="RWGY01000013">
    <property type="protein sequence ID" value="TVU23944.1"/>
    <property type="molecule type" value="Genomic_DNA"/>
</dbReference>
<feature type="transmembrane region" description="Helical" evidence="7">
    <location>
        <begin position="278"/>
        <end position="300"/>
    </location>
</feature>
<dbReference type="Gene3D" id="1.10.510.10">
    <property type="entry name" value="Transferase(Phosphotransferase) domain 1"/>
    <property type="match status" value="1"/>
</dbReference>
<dbReference type="InterPro" id="IPR013210">
    <property type="entry name" value="LRR_N_plant-typ"/>
</dbReference>
<dbReference type="InterPro" id="IPR032675">
    <property type="entry name" value="LRR_dom_sf"/>
</dbReference>